<sequence length="232" mass="24276">MSLPYRTALIVGAGAGISAALARQLAAEGVRVGLAARDTDKLAALAAETGAETFAADAADPQAVERLFAQADARIGEPDAVIYNASARVPGPLATLDPEAVRRAVEVTAFGAFLVAQAAARRMEKRGHGALLFTGATAGVKGFPLSAAFAMGKFALRGLAQSAARELGPKGIHVAHVVVDGAVRNARRPDPADKPDSTLTPEGVARAYLDLLRQPRDAWSFEVDLRPWVERF</sequence>
<dbReference type="PANTHER" id="PTHR43431">
    <property type="entry name" value="OXIDOREDUCTASE, SHORT CHAIN DEHYDROGENASE/REDUCTASE FAMILY (AFU_ORTHOLOGUE AFUA_5G14000)"/>
    <property type="match status" value="1"/>
</dbReference>
<organism evidence="1 2">
    <name type="scientific">Methylobacterium aquaticum</name>
    <dbReference type="NCBI Taxonomy" id="270351"/>
    <lineage>
        <taxon>Bacteria</taxon>
        <taxon>Pseudomonadati</taxon>
        <taxon>Pseudomonadota</taxon>
        <taxon>Alphaproteobacteria</taxon>
        <taxon>Hyphomicrobiales</taxon>
        <taxon>Methylobacteriaceae</taxon>
        <taxon>Methylobacterium</taxon>
    </lineage>
</organism>
<dbReference type="KEGG" id="maqu:Maq22A_c20910"/>
<dbReference type="STRING" id="270351.Maq22A_c20910"/>
<dbReference type="AlphaFoldDB" id="A0A0C6FPL6"/>
<dbReference type="EMBL" id="AP014704">
    <property type="protein sequence ID" value="BAQ47219.1"/>
    <property type="molecule type" value="Genomic_DNA"/>
</dbReference>
<dbReference type="Gene3D" id="3.40.50.720">
    <property type="entry name" value="NAD(P)-binding Rossmann-like Domain"/>
    <property type="match status" value="1"/>
</dbReference>
<reference evidence="2" key="2">
    <citation type="submission" date="2015-01" db="EMBL/GenBank/DDBJ databases">
        <title>Complete genome sequence of Methylobacterium aquaticum strain 22A.</title>
        <authorList>
            <person name="Tani A."/>
            <person name="Ogura Y."/>
            <person name="Hayashi T."/>
        </authorList>
    </citation>
    <scope>NUCLEOTIDE SEQUENCE [LARGE SCALE GENOMIC DNA]</scope>
    <source>
        <strain evidence="2">MA-22A</strain>
    </source>
</reference>
<evidence type="ECO:0000313" key="2">
    <source>
        <dbReference type="Proteomes" id="UP000061432"/>
    </source>
</evidence>
<dbReference type="SUPFAM" id="SSF51735">
    <property type="entry name" value="NAD(P)-binding Rossmann-fold domains"/>
    <property type="match status" value="1"/>
</dbReference>
<accession>A0A0C6FPL6</accession>
<gene>
    <name evidence="1" type="primary">fabG</name>
    <name evidence="1" type="ORF">Maq22A_c20910</name>
</gene>
<dbReference type="InterPro" id="IPR036291">
    <property type="entry name" value="NAD(P)-bd_dom_sf"/>
</dbReference>
<reference evidence="1 2" key="1">
    <citation type="journal article" date="2015" name="Genome Announc.">
        <title>Complete Genome Sequence of Methylobacterium aquaticum Strain 22A, Isolated from Racomitrium japonicum Moss.</title>
        <authorList>
            <person name="Tani A."/>
            <person name="Ogura Y."/>
            <person name="Hayashi T."/>
            <person name="Kimbara K."/>
        </authorList>
    </citation>
    <scope>NUCLEOTIDE SEQUENCE [LARGE SCALE GENOMIC DNA]</scope>
    <source>
        <strain evidence="1 2">MA-22A</strain>
    </source>
</reference>
<evidence type="ECO:0000313" key="1">
    <source>
        <dbReference type="EMBL" id="BAQ47219.1"/>
    </source>
</evidence>
<dbReference type="RefSeq" id="WP_060848207.1">
    <property type="nucleotide sequence ID" value="NZ_AP014704.1"/>
</dbReference>
<dbReference type="Proteomes" id="UP000061432">
    <property type="component" value="Chromosome"/>
</dbReference>
<dbReference type="OrthoDB" id="5513072at2"/>
<dbReference type="PRINTS" id="PR00081">
    <property type="entry name" value="GDHRDH"/>
</dbReference>
<proteinExistence type="predicted"/>
<dbReference type="Pfam" id="PF00106">
    <property type="entry name" value="adh_short"/>
    <property type="match status" value="1"/>
</dbReference>
<dbReference type="InterPro" id="IPR002347">
    <property type="entry name" value="SDR_fam"/>
</dbReference>
<dbReference type="PATRIC" id="fig|270351.10.peg.4046"/>
<protein>
    <submittedName>
        <fullName evidence="1">Dehydrogenases with different specificities</fullName>
    </submittedName>
</protein>
<dbReference type="PANTHER" id="PTHR43431:SF7">
    <property type="entry name" value="OXIDOREDUCTASE, SHORT CHAIN DEHYDROGENASE_REDUCTASE FAMILY (AFU_ORTHOLOGUE AFUA_5G14000)"/>
    <property type="match status" value="1"/>
</dbReference>
<name>A0A0C6FPL6_9HYPH</name>